<dbReference type="EMBL" id="CAFBNE010000077">
    <property type="protein sequence ID" value="CAB4961096.1"/>
    <property type="molecule type" value="Genomic_DNA"/>
</dbReference>
<name>A0A6J7KYU3_9ZZZZ</name>
<gene>
    <name evidence="2" type="ORF">UFOPK3772_02210</name>
</gene>
<sequence length="94" mass="9724">MTPPLSGAARASRAAGSSMMPRSCSQRIAEPAVSTCPSMQYSVAPLMLHATDVVSPVVERTASTPVLARRKAPVPYVHFAMPGSRHASASSAAC</sequence>
<evidence type="ECO:0000313" key="2">
    <source>
        <dbReference type="EMBL" id="CAB4961096.1"/>
    </source>
</evidence>
<organism evidence="2">
    <name type="scientific">freshwater metagenome</name>
    <dbReference type="NCBI Taxonomy" id="449393"/>
    <lineage>
        <taxon>unclassified sequences</taxon>
        <taxon>metagenomes</taxon>
        <taxon>ecological metagenomes</taxon>
    </lineage>
</organism>
<accession>A0A6J7KYU3</accession>
<proteinExistence type="predicted"/>
<dbReference type="AlphaFoldDB" id="A0A6J7KYU3"/>
<feature type="region of interest" description="Disordered" evidence="1">
    <location>
        <begin position="1"/>
        <end position="23"/>
    </location>
</feature>
<protein>
    <submittedName>
        <fullName evidence="2">Unannotated protein</fullName>
    </submittedName>
</protein>
<reference evidence="2" key="1">
    <citation type="submission" date="2020-05" db="EMBL/GenBank/DDBJ databases">
        <authorList>
            <person name="Chiriac C."/>
            <person name="Salcher M."/>
            <person name="Ghai R."/>
            <person name="Kavagutti S V."/>
        </authorList>
    </citation>
    <scope>NUCLEOTIDE SEQUENCE</scope>
</reference>
<evidence type="ECO:0000256" key="1">
    <source>
        <dbReference type="SAM" id="MobiDB-lite"/>
    </source>
</evidence>
<feature type="compositionally biased region" description="Low complexity" evidence="1">
    <location>
        <begin position="1"/>
        <end position="18"/>
    </location>
</feature>